<organism evidence="2 3">
    <name type="scientific">Kingella bonacorsii</name>
    <dbReference type="NCBI Taxonomy" id="2796361"/>
    <lineage>
        <taxon>Bacteria</taxon>
        <taxon>Pseudomonadati</taxon>
        <taxon>Pseudomonadota</taxon>
        <taxon>Betaproteobacteria</taxon>
        <taxon>Neisseriales</taxon>
        <taxon>Neisseriaceae</taxon>
        <taxon>Kingella</taxon>
    </lineage>
</organism>
<comment type="caution">
    <text evidence="2">The sequence shown here is derived from an EMBL/GenBank/DDBJ whole genome shotgun (WGS) entry which is preliminary data.</text>
</comment>
<dbReference type="InterPro" id="IPR051873">
    <property type="entry name" value="KNR4/SMI1_regulator"/>
</dbReference>
<dbReference type="EMBL" id="JAEHNZ010000001">
    <property type="protein sequence ID" value="MBK0395034.1"/>
    <property type="molecule type" value="Genomic_DNA"/>
</dbReference>
<dbReference type="InterPro" id="IPR037883">
    <property type="entry name" value="Knr4/Smi1-like_sf"/>
</dbReference>
<keyword evidence="3" id="KW-1185">Reference proteome</keyword>
<dbReference type="PANTHER" id="PTHR47432">
    <property type="entry name" value="CELL WALL ASSEMBLY REGULATOR SMI1"/>
    <property type="match status" value="1"/>
</dbReference>
<evidence type="ECO:0000259" key="1">
    <source>
        <dbReference type="SMART" id="SM00860"/>
    </source>
</evidence>
<gene>
    <name evidence="2" type="ORF">JDW22_00175</name>
</gene>
<reference evidence="2 3" key="1">
    <citation type="journal article" date="2021" name="Pathogens">
        <title>Isolation and Characterization of Kingella bonacorsii sp. nov., A Novel Kingella Species Detected in a Stable Periodontitis Subject.</title>
        <authorList>
            <person name="Antezack A."/>
            <person name="Boxberger M."/>
            <person name="Rolland C."/>
            <person name="Monnet-Corti V."/>
            <person name="La Scola B."/>
        </authorList>
    </citation>
    <scope>NUCLEOTIDE SEQUENCE [LARGE SCALE GENOMIC DNA]</scope>
    <source>
        <strain evidence="2 3">Marseille-Q4569</strain>
    </source>
</reference>
<dbReference type="Proteomes" id="UP000614058">
    <property type="component" value="Unassembled WGS sequence"/>
</dbReference>
<name>A0ABS1BP57_9NEIS</name>
<feature type="domain" description="Knr4/Smi1-like" evidence="1">
    <location>
        <begin position="35"/>
        <end position="177"/>
    </location>
</feature>
<dbReference type="InterPro" id="IPR018958">
    <property type="entry name" value="Knr4/Smi1-like_dom"/>
</dbReference>
<sequence length="207" mass="23100">MKDLVTRMQAQLKALAQKYPAAAEELGMNFELNAGASEADFAKLEQTLGYALPEEFKELYRVANGEPDIDGVFASDEWLSIDRIIDEYAVWKDLYDDGSFQEDDGTDYGCEPEDAGIKADFWWNPKWIPLSADGGGNGKMIDLDPAPSGTAGQIIQMWHDDAAREKIANSLREFLQNYVQDLEAGRYVLDADYGVILQSELDDLNAE</sequence>
<dbReference type="SMART" id="SM00860">
    <property type="entry name" value="SMI1_KNR4"/>
    <property type="match status" value="1"/>
</dbReference>
<proteinExistence type="predicted"/>
<dbReference type="SUPFAM" id="SSF160631">
    <property type="entry name" value="SMI1/KNR4-like"/>
    <property type="match status" value="1"/>
</dbReference>
<dbReference type="Gene3D" id="3.40.1580.10">
    <property type="entry name" value="SMI1/KNR4-like"/>
    <property type="match status" value="1"/>
</dbReference>
<dbReference type="Pfam" id="PF09346">
    <property type="entry name" value="SMI1_KNR4"/>
    <property type="match status" value="1"/>
</dbReference>
<accession>A0ABS1BP57</accession>
<evidence type="ECO:0000313" key="2">
    <source>
        <dbReference type="EMBL" id="MBK0395034.1"/>
    </source>
</evidence>
<evidence type="ECO:0000313" key="3">
    <source>
        <dbReference type="Proteomes" id="UP000614058"/>
    </source>
</evidence>
<dbReference type="PANTHER" id="PTHR47432:SF1">
    <property type="entry name" value="CELL WALL ASSEMBLY REGULATOR SMI1"/>
    <property type="match status" value="1"/>
</dbReference>
<dbReference type="RefSeq" id="WP_200520876.1">
    <property type="nucleotide sequence ID" value="NZ_JAEHNZ010000001.1"/>
</dbReference>
<protein>
    <submittedName>
        <fullName evidence="2">SMI1/KNR4 family protein</fullName>
    </submittedName>
</protein>